<proteinExistence type="predicted"/>
<keyword evidence="1" id="KW-0472">Membrane</keyword>
<evidence type="ECO:0000256" key="1">
    <source>
        <dbReference type="SAM" id="Phobius"/>
    </source>
</evidence>
<dbReference type="RefSeq" id="WP_345529197.1">
    <property type="nucleotide sequence ID" value="NZ_BAABKN010000028.1"/>
</dbReference>
<keyword evidence="1" id="KW-1133">Transmembrane helix</keyword>
<keyword evidence="1" id="KW-0812">Transmembrane</keyword>
<reference evidence="3" key="1">
    <citation type="journal article" date="2019" name="Int. J. Syst. Evol. Microbiol.">
        <title>The Global Catalogue of Microorganisms (GCM) 10K type strain sequencing project: providing services to taxonomists for standard genome sequencing and annotation.</title>
        <authorList>
            <consortium name="The Broad Institute Genomics Platform"/>
            <consortium name="The Broad Institute Genome Sequencing Center for Infectious Disease"/>
            <person name="Wu L."/>
            <person name="Ma J."/>
        </authorList>
    </citation>
    <scope>NUCLEOTIDE SEQUENCE [LARGE SCALE GENOMIC DNA]</scope>
    <source>
        <strain evidence="3">JCM 18532</strain>
    </source>
</reference>
<evidence type="ECO:0000313" key="3">
    <source>
        <dbReference type="Proteomes" id="UP001499882"/>
    </source>
</evidence>
<gene>
    <name evidence="2" type="ORF">GCM10023350_43870</name>
</gene>
<feature type="transmembrane region" description="Helical" evidence="1">
    <location>
        <begin position="18"/>
        <end position="38"/>
    </location>
</feature>
<feature type="transmembrane region" description="Helical" evidence="1">
    <location>
        <begin position="76"/>
        <end position="109"/>
    </location>
</feature>
<feature type="transmembrane region" description="Helical" evidence="1">
    <location>
        <begin position="44"/>
        <end position="64"/>
    </location>
</feature>
<sequence length="119" mass="12662">MTDEEFLTADRAKSIRRLLYVVLGFAAVLVFLGLPLVFGSYLRYGVIVLCIALVLSVVGGLALQATRTGAETAKRLCIVTGVLTLVLSVPLIPIWIGLLTAVTGIGLLVVTVAPDREPR</sequence>
<dbReference type="Proteomes" id="UP001499882">
    <property type="component" value="Unassembled WGS sequence"/>
</dbReference>
<keyword evidence="3" id="KW-1185">Reference proteome</keyword>
<dbReference type="EMBL" id="BAABKN010000028">
    <property type="protein sequence ID" value="GAA4753784.1"/>
    <property type="molecule type" value="Genomic_DNA"/>
</dbReference>
<comment type="caution">
    <text evidence="2">The sequence shown here is derived from an EMBL/GenBank/DDBJ whole genome shotgun (WGS) entry which is preliminary data.</text>
</comment>
<protein>
    <recommendedName>
        <fullName evidence="4">Integral membrane protein</fullName>
    </recommendedName>
</protein>
<name>A0ABP8ZDZ5_9ACTN</name>
<evidence type="ECO:0008006" key="4">
    <source>
        <dbReference type="Google" id="ProtNLM"/>
    </source>
</evidence>
<accession>A0ABP8ZDZ5</accession>
<organism evidence="2 3">
    <name type="scientific">Nocardioides endophyticus</name>
    <dbReference type="NCBI Taxonomy" id="1353775"/>
    <lineage>
        <taxon>Bacteria</taxon>
        <taxon>Bacillati</taxon>
        <taxon>Actinomycetota</taxon>
        <taxon>Actinomycetes</taxon>
        <taxon>Propionibacteriales</taxon>
        <taxon>Nocardioidaceae</taxon>
        <taxon>Nocardioides</taxon>
    </lineage>
</organism>
<evidence type="ECO:0000313" key="2">
    <source>
        <dbReference type="EMBL" id="GAA4753784.1"/>
    </source>
</evidence>